<keyword evidence="3" id="KW-1185">Reference proteome</keyword>
<protein>
    <recommendedName>
        <fullName evidence="1">AB hydrolase-1 domain-containing protein</fullName>
    </recommendedName>
</protein>
<sequence>MLKSALGDLILRPWFDRAALKILTTWYFPLSRAWAEAVAAEGSAERFFAALPARRRSDRLVPRILTLVQRRCEALKAAEEAWLHAFFGPGPAQIDVEAERLSRAAQLMGLRSLFAPLHLEHPFPAVAWRVEDKASVERRHSERLREPARAFVQRNGPEAIEPSRGFINGDGVDGWLRFPSPVPAIGPQAWARVGTPLPEARRRLDPQPTLVFAHGIGMEPEYWGYQREPITGLLQSGIRVILPELPWHGRRRMAHSYGGEPILALGVGGLLDFFHAAVLEIGLLVAWARATRGGPVAVGGVSLGALTAQLVATVARHWPEEMRPDALFLVAPSQALEAVAFEGSLSCGLGVPRALQAAGWTLEETTRWRPLLNPVGDPVMSPEQVVVLLGVADDVTLAEGGEALVADWRVPPANVFRCDAGHFSTSLALSRDGAPLERLLSLLSALG</sequence>
<evidence type="ECO:0000313" key="3">
    <source>
        <dbReference type="Proteomes" id="UP000326641"/>
    </source>
</evidence>
<dbReference type="InterPro" id="IPR000073">
    <property type="entry name" value="AB_hydrolase_1"/>
</dbReference>
<dbReference type="Gene3D" id="3.40.50.1820">
    <property type="entry name" value="alpha/beta hydrolase"/>
    <property type="match status" value="1"/>
</dbReference>
<proteinExistence type="predicted"/>
<gene>
    <name evidence="2" type="ORF">DF3PA_190059</name>
</gene>
<evidence type="ECO:0000259" key="1">
    <source>
        <dbReference type="Pfam" id="PF12697"/>
    </source>
</evidence>
<feature type="domain" description="AB hydrolase-1" evidence="1">
    <location>
        <begin position="210"/>
        <end position="415"/>
    </location>
</feature>
<comment type="caution">
    <text evidence="2">The sequence shown here is derived from an EMBL/GenBank/DDBJ whole genome shotgun (WGS) entry which is preliminary data.</text>
</comment>
<dbReference type="Proteomes" id="UP000326641">
    <property type="component" value="Unassembled WGS sequence"/>
</dbReference>
<organism evidence="2 3">
    <name type="scientific">Candidatus Defluviicoccus seviourii</name>
    <dbReference type="NCBI Taxonomy" id="2565273"/>
    <lineage>
        <taxon>Bacteria</taxon>
        <taxon>Pseudomonadati</taxon>
        <taxon>Pseudomonadota</taxon>
        <taxon>Alphaproteobacteria</taxon>
        <taxon>Rhodospirillales</taxon>
        <taxon>Rhodospirillaceae</taxon>
        <taxon>Defluviicoccus</taxon>
    </lineage>
</organism>
<dbReference type="SUPFAM" id="SSF53474">
    <property type="entry name" value="alpha/beta-Hydrolases"/>
    <property type="match status" value="1"/>
</dbReference>
<dbReference type="AlphaFoldDB" id="A0A564WEV6"/>
<accession>A0A564WEV6</accession>
<evidence type="ECO:0000313" key="2">
    <source>
        <dbReference type="EMBL" id="VUX46093.1"/>
    </source>
</evidence>
<dbReference type="InterPro" id="IPR029058">
    <property type="entry name" value="AB_hydrolase_fold"/>
</dbReference>
<name>A0A564WEV6_9PROT</name>
<reference evidence="2" key="1">
    <citation type="submission" date="2018-11" db="EMBL/GenBank/DDBJ databases">
        <authorList>
            <person name="Onetto C."/>
        </authorList>
    </citation>
    <scope>NUCLEOTIDE SEQUENCE [LARGE SCALE GENOMIC DNA]</scope>
</reference>
<dbReference type="EMBL" id="UXAT02000011">
    <property type="protein sequence ID" value="VUX46093.1"/>
    <property type="molecule type" value="Genomic_DNA"/>
</dbReference>
<dbReference type="Pfam" id="PF12697">
    <property type="entry name" value="Abhydrolase_6"/>
    <property type="match status" value="1"/>
</dbReference>